<dbReference type="PANTHER" id="PTHR42850:SF4">
    <property type="entry name" value="ZINC-DEPENDENT ENDOPOLYPHOSPHATASE"/>
    <property type="match status" value="1"/>
</dbReference>
<reference evidence="2" key="1">
    <citation type="submission" date="2018-10" db="EMBL/GenBank/DDBJ databases">
        <title>Hidden diversity of soil giant viruses.</title>
        <authorList>
            <person name="Schulz F."/>
            <person name="Alteio L."/>
            <person name="Goudeau D."/>
            <person name="Ryan E.M."/>
            <person name="Malmstrom R.R."/>
            <person name="Blanchard J."/>
            <person name="Woyke T."/>
        </authorList>
    </citation>
    <scope>NUCLEOTIDE SEQUENCE</scope>
    <source>
        <strain evidence="2">SAV1</strain>
    </source>
</reference>
<dbReference type="SUPFAM" id="SSF56300">
    <property type="entry name" value="Metallo-dependent phosphatases"/>
    <property type="match status" value="1"/>
</dbReference>
<dbReference type="GO" id="GO:0006798">
    <property type="term" value="P:polyphosphate catabolic process"/>
    <property type="evidence" value="ECO:0007669"/>
    <property type="project" value="TreeGrafter"/>
</dbReference>
<accession>A0A3G5AD92</accession>
<dbReference type="GO" id="GO:0000298">
    <property type="term" value="F:endopolyphosphatase activity"/>
    <property type="evidence" value="ECO:0007669"/>
    <property type="project" value="TreeGrafter"/>
</dbReference>
<dbReference type="Gene3D" id="3.60.21.10">
    <property type="match status" value="1"/>
</dbReference>
<name>A0A3G5AD92_9VIRU</name>
<gene>
    <name evidence="2" type="ORF">Satyrvirus6_18</name>
</gene>
<dbReference type="InterPro" id="IPR029052">
    <property type="entry name" value="Metallo-depent_PP-like"/>
</dbReference>
<dbReference type="GO" id="GO:0016791">
    <property type="term" value="F:phosphatase activity"/>
    <property type="evidence" value="ECO:0007669"/>
    <property type="project" value="TreeGrafter"/>
</dbReference>
<evidence type="ECO:0000259" key="1">
    <source>
        <dbReference type="Pfam" id="PF00149"/>
    </source>
</evidence>
<dbReference type="InterPro" id="IPR004843">
    <property type="entry name" value="Calcineurin-like_PHP"/>
</dbReference>
<proteinExistence type="predicted"/>
<organism evidence="2">
    <name type="scientific">Satyrvirus sp</name>
    <dbReference type="NCBI Taxonomy" id="2487771"/>
    <lineage>
        <taxon>Viruses</taxon>
        <taxon>Varidnaviria</taxon>
        <taxon>Bamfordvirae</taxon>
        <taxon>Nucleocytoviricota</taxon>
        <taxon>Megaviricetes</taxon>
        <taxon>Imitervirales</taxon>
        <taxon>Mimiviridae</taxon>
        <taxon>Megamimivirinae</taxon>
    </lineage>
</organism>
<dbReference type="EMBL" id="MK072442">
    <property type="protein sequence ID" value="AYV85186.1"/>
    <property type="molecule type" value="Genomic_DNA"/>
</dbReference>
<evidence type="ECO:0000313" key="2">
    <source>
        <dbReference type="EMBL" id="AYV85186.1"/>
    </source>
</evidence>
<dbReference type="CDD" id="cd00144">
    <property type="entry name" value="MPP_PPP_family"/>
    <property type="match status" value="1"/>
</dbReference>
<dbReference type="PANTHER" id="PTHR42850">
    <property type="entry name" value="METALLOPHOSPHOESTERASE"/>
    <property type="match status" value="1"/>
</dbReference>
<dbReference type="Pfam" id="PF00149">
    <property type="entry name" value="Metallophos"/>
    <property type="match status" value="1"/>
</dbReference>
<protein>
    <recommendedName>
        <fullName evidence="1">Calcineurin-like phosphoesterase domain-containing protein</fullName>
    </recommendedName>
</protein>
<feature type="domain" description="Calcineurin-like phosphoesterase" evidence="1">
    <location>
        <begin position="29"/>
        <end position="166"/>
    </location>
</feature>
<sequence>MTDKQNKTIYDLCRTPKILHYILENPKERIIIVGDIHGCYEEFMDLLYQCVYDPDHDTLILVGDLCMKGPKSLETIQFCCKNKILSVRGNVDENTLRNYELLKTKDPLYKEDWLEYEFLKHLTDDEINYLYELPYTITIPKINSMVVHAGLMPNKPLEEQNLDDLIRMRNIYENNGVLKADVGQTKGDAWITYWKGSSHIYFGHNAERGLQFGEYATGLDSACCYGKFLTGIIINGSNKKIVSVAKKT</sequence>
<dbReference type="InterPro" id="IPR050126">
    <property type="entry name" value="Ap4A_hydrolase"/>
</dbReference>